<dbReference type="Proteomes" id="UP000009062">
    <property type="component" value="Chromosome"/>
</dbReference>
<sequence>MALLKLVGVEKSFGGVNAVDGVDMEVGQEWVAVVGPNGAGKTTLVNIISGFVKPDRGRVLFKGVDVTRRGPAERVKMGIVRAFQPPSSPKRASSST</sequence>
<evidence type="ECO:0000256" key="1">
    <source>
        <dbReference type="ARBA" id="ARBA00022448"/>
    </source>
</evidence>
<keyword evidence="2" id="KW-0547">Nucleotide-binding</keyword>
<evidence type="ECO:0000256" key="3">
    <source>
        <dbReference type="ARBA" id="ARBA00022840"/>
    </source>
</evidence>
<proteinExistence type="predicted"/>
<dbReference type="AlphaFoldDB" id="H6Q8N7"/>
<dbReference type="KEGG" id="pog:Pogu_1092"/>
<dbReference type="EMBL" id="CP003316">
    <property type="protein sequence ID" value="AFA39119.1"/>
    <property type="molecule type" value="Genomic_DNA"/>
</dbReference>
<organism evidence="5 6">
    <name type="scientific">Pyrobaculum oguniense (strain DSM 13380 / JCM 10595 / TE7)</name>
    <dbReference type="NCBI Taxonomy" id="698757"/>
    <lineage>
        <taxon>Archaea</taxon>
        <taxon>Thermoproteota</taxon>
        <taxon>Thermoprotei</taxon>
        <taxon>Thermoproteales</taxon>
        <taxon>Thermoproteaceae</taxon>
        <taxon>Pyrobaculum</taxon>
    </lineage>
</organism>
<dbReference type="Pfam" id="PF00005">
    <property type="entry name" value="ABC_tran"/>
    <property type="match status" value="1"/>
</dbReference>
<dbReference type="PANTHER" id="PTHR45772">
    <property type="entry name" value="CONSERVED COMPONENT OF ABC TRANSPORTER FOR NATURAL AMINO ACIDS-RELATED"/>
    <property type="match status" value="1"/>
</dbReference>
<evidence type="ECO:0000259" key="4">
    <source>
        <dbReference type="Pfam" id="PF00005"/>
    </source>
</evidence>
<evidence type="ECO:0000313" key="6">
    <source>
        <dbReference type="Proteomes" id="UP000009062"/>
    </source>
</evidence>
<dbReference type="HOGENOM" id="CLU_2353319_0_0_2"/>
<keyword evidence="6" id="KW-1185">Reference proteome</keyword>
<dbReference type="SUPFAM" id="SSF52540">
    <property type="entry name" value="P-loop containing nucleoside triphosphate hydrolases"/>
    <property type="match status" value="1"/>
</dbReference>
<dbReference type="GO" id="GO:0016887">
    <property type="term" value="F:ATP hydrolysis activity"/>
    <property type="evidence" value="ECO:0007669"/>
    <property type="project" value="InterPro"/>
</dbReference>
<name>H6Q8N7_PYROT</name>
<dbReference type="InterPro" id="IPR003439">
    <property type="entry name" value="ABC_transporter-like_ATP-bd"/>
</dbReference>
<keyword evidence="3" id="KW-0067">ATP-binding</keyword>
<evidence type="ECO:0000313" key="5">
    <source>
        <dbReference type="EMBL" id="AFA39119.1"/>
    </source>
</evidence>
<protein>
    <submittedName>
        <fullName evidence="5">ABC-type branched-chain amino acid transport systems, ATPase component</fullName>
    </submittedName>
</protein>
<dbReference type="InterPro" id="IPR027417">
    <property type="entry name" value="P-loop_NTPase"/>
</dbReference>
<keyword evidence="1" id="KW-0813">Transport</keyword>
<dbReference type="InterPro" id="IPR051120">
    <property type="entry name" value="ABC_AA/LPS_Transport"/>
</dbReference>
<feature type="domain" description="ABC transporter" evidence="4">
    <location>
        <begin position="28"/>
        <end position="83"/>
    </location>
</feature>
<evidence type="ECO:0000256" key="2">
    <source>
        <dbReference type="ARBA" id="ARBA00022741"/>
    </source>
</evidence>
<dbReference type="Gene3D" id="3.40.50.300">
    <property type="entry name" value="P-loop containing nucleotide triphosphate hydrolases"/>
    <property type="match status" value="1"/>
</dbReference>
<dbReference type="GO" id="GO:0005524">
    <property type="term" value="F:ATP binding"/>
    <property type="evidence" value="ECO:0007669"/>
    <property type="project" value="UniProtKB-KW"/>
</dbReference>
<dbReference type="GO" id="GO:0005886">
    <property type="term" value="C:plasma membrane"/>
    <property type="evidence" value="ECO:0007669"/>
    <property type="project" value="TreeGrafter"/>
</dbReference>
<accession>H6Q8N7</accession>
<reference evidence="5 6" key="1">
    <citation type="journal article" date="2012" name="Stand. Genomic Sci.">
        <title>Complete genome sequence of Pyrobaculum oguniense.</title>
        <authorList>
            <person name="Bernick D.L."/>
            <person name="Karplus K."/>
            <person name="Lui L.M."/>
            <person name="Coker J.K."/>
            <person name="Murphy J.N."/>
            <person name="Chan P.P."/>
            <person name="Cozen A.E."/>
            <person name="Lowe T.M."/>
        </authorList>
    </citation>
    <scope>NUCLEOTIDE SEQUENCE [LARGE SCALE GENOMIC DNA]</scope>
    <source>
        <strain evidence="5 6">TE7</strain>
    </source>
</reference>
<dbReference type="STRING" id="698757.Pogu_1092"/>
<dbReference type="eggNOG" id="arCOG00926">
    <property type="taxonomic scope" value="Archaea"/>
</dbReference>
<dbReference type="PANTHER" id="PTHR45772:SF5">
    <property type="entry name" value="BRANCHED-CHAIN AMINO ACID TRANSPORT ATP-BINDING PROTEIN LIVG-RELATED"/>
    <property type="match status" value="1"/>
</dbReference>
<gene>
    <name evidence="5" type="ordered locus">Pogu_1092</name>
</gene>